<name>A0AA40FMF2_9HYME</name>
<proteinExistence type="predicted"/>
<reference evidence="1" key="1">
    <citation type="submission" date="2021-10" db="EMBL/GenBank/DDBJ databases">
        <title>Melipona bicolor Genome sequencing and assembly.</title>
        <authorList>
            <person name="Araujo N.S."/>
            <person name="Arias M.C."/>
        </authorList>
    </citation>
    <scope>NUCLEOTIDE SEQUENCE</scope>
    <source>
        <strain evidence="1">USP_2M_L1-L4_2017</strain>
        <tissue evidence="1">Whole body</tissue>
    </source>
</reference>
<evidence type="ECO:0000313" key="1">
    <source>
        <dbReference type="EMBL" id="KAK1121875.1"/>
    </source>
</evidence>
<protein>
    <submittedName>
        <fullName evidence="1">Uncharacterized protein</fullName>
    </submittedName>
</protein>
<gene>
    <name evidence="1" type="ORF">K0M31_010185</name>
</gene>
<dbReference type="EMBL" id="JAHYIQ010000025">
    <property type="protein sequence ID" value="KAK1121875.1"/>
    <property type="molecule type" value="Genomic_DNA"/>
</dbReference>
<evidence type="ECO:0000313" key="2">
    <source>
        <dbReference type="Proteomes" id="UP001177670"/>
    </source>
</evidence>
<accession>A0AA40FMF2</accession>
<keyword evidence="2" id="KW-1185">Reference proteome</keyword>
<dbReference type="Proteomes" id="UP001177670">
    <property type="component" value="Unassembled WGS sequence"/>
</dbReference>
<organism evidence="1 2">
    <name type="scientific">Melipona bicolor</name>
    <dbReference type="NCBI Taxonomy" id="60889"/>
    <lineage>
        <taxon>Eukaryota</taxon>
        <taxon>Metazoa</taxon>
        <taxon>Ecdysozoa</taxon>
        <taxon>Arthropoda</taxon>
        <taxon>Hexapoda</taxon>
        <taxon>Insecta</taxon>
        <taxon>Pterygota</taxon>
        <taxon>Neoptera</taxon>
        <taxon>Endopterygota</taxon>
        <taxon>Hymenoptera</taxon>
        <taxon>Apocrita</taxon>
        <taxon>Aculeata</taxon>
        <taxon>Apoidea</taxon>
        <taxon>Anthophila</taxon>
        <taxon>Apidae</taxon>
        <taxon>Melipona</taxon>
    </lineage>
</organism>
<sequence length="125" mass="13529">PPCRPPQIQKTWKDTHLTQRTNPLVNRLLGLHGGGWRMIRRRWLSVVRGAGGQQSFVLVFRRLSVASRPSGVGVLVDGVPLVVQKALLGRLGGVRNAFDTNVGSWTNESVSLHGDLSAQGLLSGS</sequence>
<comment type="caution">
    <text evidence="1">The sequence shown here is derived from an EMBL/GenBank/DDBJ whole genome shotgun (WGS) entry which is preliminary data.</text>
</comment>
<dbReference type="AlphaFoldDB" id="A0AA40FMF2"/>
<feature type="non-terminal residue" evidence="1">
    <location>
        <position position="1"/>
    </location>
</feature>